<organism evidence="2 4">
    <name type="scientific">Neospora caninum (strain Liverpool)</name>
    <dbReference type="NCBI Taxonomy" id="572307"/>
    <lineage>
        <taxon>Eukaryota</taxon>
        <taxon>Sar</taxon>
        <taxon>Alveolata</taxon>
        <taxon>Apicomplexa</taxon>
        <taxon>Conoidasida</taxon>
        <taxon>Coccidia</taxon>
        <taxon>Eucoccidiorida</taxon>
        <taxon>Eimeriorina</taxon>
        <taxon>Sarcocystidae</taxon>
        <taxon>Neospora</taxon>
    </lineage>
</organism>
<reference evidence="2" key="2">
    <citation type="submission" date="2011-03" db="EMBL/GenBank/DDBJ databases">
        <title>Comparative genomics and transcriptomics of Neospora caninum and Toxoplasma gondii.</title>
        <authorList>
            <person name="Reid A.J."/>
            <person name="Sohal A."/>
            <person name="Harris D."/>
            <person name="Quail M."/>
            <person name="Sanders M."/>
            <person name="Berriman M."/>
            <person name="Wastling J.M."/>
            <person name="Pain A."/>
        </authorList>
    </citation>
    <scope>NUCLEOTIDE SEQUENCE</scope>
    <source>
        <strain evidence="2">Liverpool</strain>
    </source>
</reference>
<reference evidence="3" key="4">
    <citation type="journal article" date="2015" name="PLoS ONE">
        <title>Comprehensive Evaluation of Toxoplasma gondii VEG and Neospora caninum LIV Genomes with Tachyzoite Stage Transcriptome and Proteome Defines Novel Transcript Features.</title>
        <authorList>
            <person name="Ramaprasad A."/>
            <person name="Mourier T."/>
            <person name="Naeem R."/>
            <person name="Malas T.B."/>
            <person name="Moussa E."/>
            <person name="Panigrahi A."/>
            <person name="Vermont S.J."/>
            <person name="Otto T.D."/>
            <person name="Wastling J."/>
            <person name="Pain A."/>
        </authorList>
    </citation>
    <scope>NUCLEOTIDE SEQUENCE</scope>
    <source>
        <strain evidence="3">Liverpool</strain>
    </source>
</reference>
<dbReference type="GeneID" id="13445551"/>
<protein>
    <recommendedName>
        <fullName evidence="5">Secreted protein</fullName>
    </recommendedName>
</protein>
<dbReference type="EMBL" id="FR823393">
    <property type="protein sequence ID" value="CBZ56328.1"/>
    <property type="molecule type" value="Genomic_DNA"/>
</dbReference>
<evidence type="ECO:0008006" key="5">
    <source>
        <dbReference type="Google" id="ProtNLM"/>
    </source>
</evidence>
<reference evidence="2" key="1">
    <citation type="submission" date="2011-02" db="EMBL/GenBank/DDBJ databases">
        <authorList>
            <person name="Aslett M."/>
        </authorList>
    </citation>
    <scope>NUCLEOTIDE SEQUENCE</scope>
    <source>
        <strain evidence="2">Liverpool</strain>
    </source>
</reference>
<keyword evidence="4" id="KW-1185">Reference proteome</keyword>
<dbReference type="Proteomes" id="UP000007494">
    <property type="component" value="Chromosome XII"/>
</dbReference>
<dbReference type="RefSeq" id="XP_003886353.1">
    <property type="nucleotide sequence ID" value="XM_003886304.1"/>
</dbReference>
<dbReference type="AlphaFoldDB" id="F0VRI0"/>
<evidence type="ECO:0000313" key="4">
    <source>
        <dbReference type="Proteomes" id="UP000007494"/>
    </source>
</evidence>
<dbReference type="VEuPathDB" id="ToxoDB:NCLIV_067530"/>
<evidence type="ECO:0000256" key="1">
    <source>
        <dbReference type="SAM" id="SignalP"/>
    </source>
</evidence>
<gene>
    <name evidence="3" type="ORF">BN1204_067530</name>
    <name evidence="2" type="ORF">NCLIV_067530</name>
</gene>
<sequence length="143" mass="16063">MKRSHNVFSIAICVQQLALSRAFVSAGSPSRQLAGSRDVCVPAVLQVLCPRTLSPTPSHRHCLLRIVLLCEPDQARRRVYRKQVWVGKTHFVVLGTLAVFSCGPGVQPRRPPSRSDYRHRVYLFGYEPLSSRAHLVHCSFPAF</sequence>
<dbReference type="InParanoid" id="F0VRI0"/>
<accession>F0VRI0</accession>
<reference evidence="4" key="3">
    <citation type="journal article" date="2012" name="PLoS Pathog.">
        <title>Comparative genomics of the apicomplexan parasites Toxoplasma gondii and Neospora caninum: Coccidia differing in host range and transmission strategy.</title>
        <authorList>
            <person name="Reid A.J."/>
            <person name="Vermont S.J."/>
            <person name="Cotton J.A."/>
            <person name="Harris D."/>
            <person name="Hill-Cawthorne G.A."/>
            <person name="Konen-Waisman S."/>
            <person name="Latham S.M."/>
            <person name="Mourier T."/>
            <person name="Norton R."/>
            <person name="Quail M.A."/>
            <person name="Sanders M."/>
            <person name="Shanmugam D."/>
            <person name="Sohal A."/>
            <person name="Wasmuth J.D."/>
            <person name="Brunk B."/>
            <person name="Grigg M.E."/>
            <person name="Howard J.C."/>
            <person name="Parkinson J."/>
            <person name="Roos D.S."/>
            <person name="Trees A.J."/>
            <person name="Berriman M."/>
            <person name="Pain A."/>
            <person name="Wastling J.M."/>
        </authorList>
    </citation>
    <scope>NUCLEOTIDE SEQUENCE [LARGE SCALE GENOMIC DNA]</scope>
    <source>
        <strain evidence="4">Liverpool</strain>
    </source>
</reference>
<name>F0VRI0_NEOCL</name>
<feature type="chain" id="PRO_5007655455" description="Secreted protein" evidence="1">
    <location>
        <begin position="23"/>
        <end position="143"/>
    </location>
</feature>
<keyword evidence="1" id="KW-0732">Signal</keyword>
<feature type="signal peptide" evidence="1">
    <location>
        <begin position="1"/>
        <end position="22"/>
    </location>
</feature>
<proteinExistence type="predicted"/>
<evidence type="ECO:0000313" key="3">
    <source>
        <dbReference type="EMBL" id="CEL71088.1"/>
    </source>
</evidence>
<evidence type="ECO:0000313" key="2">
    <source>
        <dbReference type="EMBL" id="CBZ56328.1"/>
    </source>
</evidence>
<dbReference type="EMBL" id="LN714487">
    <property type="protein sequence ID" value="CEL71088.1"/>
    <property type="molecule type" value="Genomic_DNA"/>
</dbReference>